<dbReference type="EMBL" id="KY417925">
    <property type="protein sequence ID" value="APU92933.1"/>
    <property type="molecule type" value="Genomic_DNA"/>
</dbReference>
<sequence>MDRLTEEQLAQLTDAEREGYELMLAEDEDEGTTDEEAEDNHDDDAGGDDDGDGDEEQDDDGGADDEADSGEEDDDADASEDGTETAAEDQSEDAQADEAQPAPAAKQVDFDAPRRIQSEIEAIEQKQAQLLEQFDDGEITREEFLEKDKEFRTELATQLKAQGKAEAAIEDASAAYLGQVDQFLAENQQYKPGGLLFNLLNDKVKSAQAEARKNGASPLSIDLVRKAHAEIQAELGLPAKSAKPSANDKKDPKAAKGDKSEKKPAKQPAKRDMPPNLNGLPSDDINDASDDNGHFAYLSRLAVSEPLEYEKRFKAMSPEQQDEFLRYGG</sequence>
<dbReference type="Proteomes" id="UP000221249">
    <property type="component" value="Segment"/>
</dbReference>
<proteinExistence type="predicted"/>
<feature type="region of interest" description="Disordered" evidence="1">
    <location>
        <begin position="1"/>
        <end position="113"/>
    </location>
</feature>
<protein>
    <submittedName>
        <fullName evidence="2">Uncharacterized protein</fullName>
    </submittedName>
</protein>
<reference evidence="2 3" key="1">
    <citation type="journal article" date="2017" name="Front. Microbiol.">
        <title>Prevalence, Host Range, and Comparative Genomic Analysis of Temperate Ochrobactrum Phages.</title>
        <authorList>
            <person name="Jackel C."/>
            <person name="Hertwig S."/>
            <person name="Scholz H.C."/>
            <person name="Nockler K."/>
            <person name="Reetz J."/>
            <person name="Hammerl J.A."/>
        </authorList>
    </citation>
    <scope>NUCLEOTIDE SEQUENCE [LARGE SCALE GENOMIC DNA]</scope>
</reference>
<feature type="compositionally biased region" description="Acidic residues" evidence="1">
    <location>
        <begin position="24"/>
        <end position="96"/>
    </location>
</feature>
<accession>A0A240F4R0</accession>
<evidence type="ECO:0000313" key="3">
    <source>
        <dbReference type="Proteomes" id="UP000221249"/>
    </source>
</evidence>
<feature type="compositionally biased region" description="Basic and acidic residues" evidence="1">
    <location>
        <begin position="246"/>
        <end position="273"/>
    </location>
</feature>
<evidence type="ECO:0000256" key="1">
    <source>
        <dbReference type="SAM" id="MobiDB-lite"/>
    </source>
</evidence>
<keyword evidence="3" id="KW-1185">Reference proteome</keyword>
<name>A0A240F4R0_9CAUD</name>
<gene>
    <name evidence="2" type="ORF">POI1126_05</name>
</gene>
<feature type="region of interest" description="Disordered" evidence="1">
    <location>
        <begin position="235"/>
        <end position="292"/>
    </location>
</feature>
<organism evidence="2 3">
    <name type="scientific">Ochrobactrum phage POI1126</name>
    <dbReference type="NCBI Taxonomy" id="1932118"/>
    <lineage>
        <taxon>Viruses</taxon>
        <taxon>Duplodnaviria</taxon>
        <taxon>Heunggongvirae</taxon>
        <taxon>Uroviricota</taxon>
        <taxon>Caudoviricetes</taxon>
        <taxon>Namazuvirus</taxon>
        <taxon>Namazuvirus POI1126</taxon>
    </lineage>
</organism>
<evidence type="ECO:0000313" key="2">
    <source>
        <dbReference type="EMBL" id="APU92933.1"/>
    </source>
</evidence>